<dbReference type="Pfam" id="PF08570">
    <property type="entry name" value="DUF1761"/>
    <property type="match status" value="1"/>
</dbReference>
<reference evidence="2 3" key="1">
    <citation type="submission" date="2024-09" db="EMBL/GenBank/DDBJ databases">
        <authorList>
            <person name="Zhang Z.-H."/>
        </authorList>
    </citation>
    <scope>NUCLEOTIDE SEQUENCE [LARGE SCALE GENOMIC DNA]</scope>
    <source>
        <strain evidence="2 3">HHTR114</strain>
    </source>
</reference>
<feature type="transmembrane region" description="Helical" evidence="1">
    <location>
        <begin position="7"/>
        <end position="31"/>
    </location>
</feature>
<feature type="transmembrane region" description="Helical" evidence="1">
    <location>
        <begin position="51"/>
        <end position="71"/>
    </location>
</feature>
<dbReference type="Proteomes" id="UP001596116">
    <property type="component" value="Unassembled WGS sequence"/>
</dbReference>
<evidence type="ECO:0000256" key="1">
    <source>
        <dbReference type="SAM" id="Phobius"/>
    </source>
</evidence>
<name>A0ABW1KU91_9PROT</name>
<organism evidence="2 3">
    <name type="scientific">Hyphococcus aureus</name>
    <dbReference type="NCBI Taxonomy" id="2666033"/>
    <lineage>
        <taxon>Bacteria</taxon>
        <taxon>Pseudomonadati</taxon>
        <taxon>Pseudomonadota</taxon>
        <taxon>Alphaproteobacteria</taxon>
        <taxon>Parvularculales</taxon>
        <taxon>Parvularculaceae</taxon>
        <taxon>Hyphococcus</taxon>
    </lineage>
</organism>
<feature type="transmembrane region" description="Helical" evidence="1">
    <location>
        <begin position="111"/>
        <end position="134"/>
    </location>
</feature>
<evidence type="ECO:0000313" key="2">
    <source>
        <dbReference type="EMBL" id="MFC6034221.1"/>
    </source>
</evidence>
<accession>A0ABW1KU91</accession>
<keyword evidence="1" id="KW-0472">Membrane</keyword>
<sequence>MPKILGLNLLGVIVATVVFWMLGYLWYGVLFMQPWMESHGLTADNAGGFDVYMIGGILTTFLQVLGVGLFLKWKGVASPVKAVMTAVLMWALIALPLTMYAYLYLPAHNSTLLMIDAGHVLAGWVVSAIVLSLIK</sequence>
<dbReference type="RefSeq" id="WP_379880466.1">
    <property type="nucleotide sequence ID" value="NZ_JBHPON010000001.1"/>
</dbReference>
<protein>
    <submittedName>
        <fullName evidence="2">DUF1761 domain-containing protein</fullName>
    </submittedName>
</protein>
<proteinExistence type="predicted"/>
<comment type="caution">
    <text evidence="2">The sequence shown here is derived from an EMBL/GenBank/DDBJ whole genome shotgun (WGS) entry which is preliminary data.</text>
</comment>
<evidence type="ECO:0000313" key="3">
    <source>
        <dbReference type="Proteomes" id="UP001596116"/>
    </source>
</evidence>
<keyword evidence="3" id="KW-1185">Reference proteome</keyword>
<gene>
    <name evidence="2" type="ORF">ACFMB1_01625</name>
</gene>
<dbReference type="EMBL" id="JBHPON010000001">
    <property type="protein sequence ID" value="MFC6034221.1"/>
    <property type="molecule type" value="Genomic_DNA"/>
</dbReference>
<feature type="transmembrane region" description="Helical" evidence="1">
    <location>
        <begin position="83"/>
        <end position="105"/>
    </location>
</feature>
<keyword evidence="1" id="KW-0812">Transmembrane</keyword>
<dbReference type="InterPro" id="IPR013879">
    <property type="entry name" value="DUF1761"/>
</dbReference>
<keyword evidence="1" id="KW-1133">Transmembrane helix</keyword>